<sequence>MSRQKGILKLVGTLNGKCFYQLNGQYIVRKAVGPSKERINNDPAFVNVKHNNQEFAAASKLSKAIRKGLADKANQFKHNYMASRLTGCCRKIIQKGSGPLGEREANLFNSPSDLIGFQLNSDLAFHQLHNSNTKVSANTQRTVITIKCPQSTANQHHKVPKKATHYQLSAAISCVSKWQWHAKIKTYKPTHLEHNTLGGTIKSQPLELHTTHHNISMQWHTLTPSGIPTDVAITVWLGIAYLKQQHQSYQVYQTPQAMQCIAII</sequence>
<dbReference type="EMBL" id="QRDV01000002">
    <property type="protein sequence ID" value="RED45264.1"/>
    <property type="molecule type" value="Genomic_DNA"/>
</dbReference>
<gene>
    <name evidence="1" type="ORF">DFQ10_102132</name>
</gene>
<protein>
    <submittedName>
        <fullName evidence="1">Uncharacterized protein</fullName>
    </submittedName>
</protein>
<evidence type="ECO:0000313" key="2">
    <source>
        <dbReference type="Proteomes" id="UP000256980"/>
    </source>
</evidence>
<dbReference type="Proteomes" id="UP000256980">
    <property type="component" value="Unassembled WGS sequence"/>
</dbReference>
<comment type="caution">
    <text evidence="1">The sequence shown here is derived from an EMBL/GenBank/DDBJ whole genome shotgun (WGS) entry which is preliminary data.</text>
</comment>
<organism evidence="1 2">
    <name type="scientific">Winogradskyella eximia</name>
    <dbReference type="NCBI Taxonomy" id="262006"/>
    <lineage>
        <taxon>Bacteria</taxon>
        <taxon>Pseudomonadati</taxon>
        <taxon>Bacteroidota</taxon>
        <taxon>Flavobacteriia</taxon>
        <taxon>Flavobacteriales</taxon>
        <taxon>Flavobacteriaceae</taxon>
        <taxon>Winogradskyella</taxon>
    </lineage>
</organism>
<keyword evidence="2" id="KW-1185">Reference proteome</keyword>
<proteinExistence type="predicted"/>
<dbReference type="OrthoDB" id="645138at2"/>
<accession>A0A3D9H700</accession>
<name>A0A3D9H700_9FLAO</name>
<evidence type="ECO:0000313" key="1">
    <source>
        <dbReference type="EMBL" id="RED45264.1"/>
    </source>
</evidence>
<dbReference type="RefSeq" id="WP_115816575.1">
    <property type="nucleotide sequence ID" value="NZ_QRDV01000002.1"/>
</dbReference>
<reference evidence="1 2" key="1">
    <citation type="submission" date="2018-07" db="EMBL/GenBank/DDBJ databases">
        <title>Genomic Encyclopedia of Type Strains, Phase III (KMG-III): the genomes of soil and plant-associated and newly described type strains.</title>
        <authorList>
            <person name="Whitman W."/>
        </authorList>
    </citation>
    <scope>NUCLEOTIDE SEQUENCE [LARGE SCALE GENOMIC DNA]</scope>
    <source>
        <strain evidence="1 2">CECT 7946</strain>
    </source>
</reference>
<dbReference type="AlphaFoldDB" id="A0A3D9H700"/>